<evidence type="ECO:0000256" key="3">
    <source>
        <dbReference type="ARBA" id="ARBA00023054"/>
    </source>
</evidence>
<feature type="domain" description="Flagellar hook-associated protein 2 C-terminal" evidence="7">
    <location>
        <begin position="225"/>
        <end position="454"/>
    </location>
</feature>
<reference evidence="8 9" key="1">
    <citation type="submission" date="2024-07" db="EMBL/GenBank/DDBJ databases">
        <authorList>
            <person name="Thanompreechachai J."/>
            <person name="Duangmal K."/>
        </authorList>
    </citation>
    <scope>NUCLEOTIDE SEQUENCE [LARGE SCALE GENOMIC DNA]</scope>
    <source>
        <strain evidence="8 9">LSe6-4</strain>
    </source>
</reference>
<comment type="subcellular location">
    <subcellularLocation>
        <location evidence="5">Secreted</location>
    </subcellularLocation>
    <subcellularLocation>
        <location evidence="5">Bacterial flagellum</location>
    </subcellularLocation>
</comment>
<sequence length="473" mass="48139">MAISSSAVDGLVSGLDTGSIISQLLQVDAAPQTKLKSTVSAAQNKVAAFQSVNMKLATLQSAAVNLQSASAWSAAKATTVGDGVTATADPSAVPGSLSFRVTQLASGRSEISGPIPDNADLSTIKSKMGLPMTVTRGDQVFTVDAETGPLEAVVASINKIQGLGLTAVAVRVDTHTYRVQLTSKTTGDEAGKFVMSADSANPPLYTNVTLAKDAKIAVPVAAPGVDPIEVRSSSNTFAGLLPGVSVTATQLTPANGQPVTVSVATDATAVTASVKSLVDAANAALTEIATQSKAGAVGSTGSVSGAGVLRGDGLMRSLASAIVSQVTTALGGTQSAASFGVQTTRDGRLTFDADTFSKAYATDPVKVQKAFSPRSADPSITETVSDGLADRLAKVAKAATDPVTGSLTKAVTGQNDTISDLTQRIADWDQRLADKKARYQKYYASLEVSLGKLQSQSTWLSGQLASLNGGNQR</sequence>
<gene>
    <name evidence="8" type="primary">fliD</name>
    <name evidence="8" type="ORF">AB2L27_18480</name>
</gene>
<evidence type="ECO:0000256" key="2">
    <source>
        <dbReference type="ARBA" id="ARBA00011255"/>
    </source>
</evidence>
<evidence type="ECO:0000256" key="4">
    <source>
        <dbReference type="ARBA" id="ARBA00023143"/>
    </source>
</evidence>
<keyword evidence="5" id="KW-0964">Secreted</keyword>
<keyword evidence="8" id="KW-0966">Cell projection</keyword>
<evidence type="ECO:0000259" key="7">
    <source>
        <dbReference type="Pfam" id="PF07195"/>
    </source>
</evidence>
<protein>
    <recommendedName>
        <fullName evidence="5">Flagellar hook-associated protein 2</fullName>
        <shortName evidence="5">HAP2</shortName>
    </recommendedName>
    <alternativeName>
        <fullName evidence="5">Flagellar cap protein</fullName>
    </alternativeName>
</protein>
<comment type="caution">
    <text evidence="8">The sequence shown here is derived from an EMBL/GenBank/DDBJ whole genome shotgun (WGS) entry which is preliminary data.</text>
</comment>
<comment type="similarity">
    <text evidence="1 5">Belongs to the FliD family.</text>
</comment>
<keyword evidence="3" id="KW-0175">Coiled coil</keyword>
<dbReference type="PANTHER" id="PTHR30288:SF0">
    <property type="entry name" value="FLAGELLAR HOOK-ASSOCIATED PROTEIN 2"/>
    <property type="match status" value="1"/>
</dbReference>
<keyword evidence="8" id="KW-0969">Cilium</keyword>
<feature type="domain" description="Flagellar hook-associated protein 2 N-terminal" evidence="6">
    <location>
        <begin position="13"/>
        <end position="106"/>
    </location>
</feature>
<dbReference type="RefSeq" id="WP_370442961.1">
    <property type="nucleotide sequence ID" value="NZ_JBGFTU010000027.1"/>
</dbReference>
<organism evidence="8 9">
    <name type="scientific">Kineococcus halophytocola</name>
    <dbReference type="NCBI Taxonomy" id="3234027"/>
    <lineage>
        <taxon>Bacteria</taxon>
        <taxon>Bacillati</taxon>
        <taxon>Actinomycetota</taxon>
        <taxon>Actinomycetes</taxon>
        <taxon>Kineosporiales</taxon>
        <taxon>Kineosporiaceae</taxon>
        <taxon>Kineococcus</taxon>
    </lineage>
</organism>
<keyword evidence="8" id="KW-0282">Flagellum</keyword>
<accession>A0ABV4H597</accession>
<dbReference type="PANTHER" id="PTHR30288">
    <property type="entry name" value="FLAGELLAR CAP/ASSEMBLY PROTEIN FLID"/>
    <property type="match status" value="1"/>
</dbReference>
<comment type="subunit">
    <text evidence="2 5">Homopentamer.</text>
</comment>
<evidence type="ECO:0000259" key="6">
    <source>
        <dbReference type="Pfam" id="PF02465"/>
    </source>
</evidence>
<keyword evidence="4 5" id="KW-0975">Bacterial flagellum</keyword>
<evidence type="ECO:0000256" key="5">
    <source>
        <dbReference type="RuleBase" id="RU362066"/>
    </source>
</evidence>
<evidence type="ECO:0000313" key="9">
    <source>
        <dbReference type="Proteomes" id="UP001565927"/>
    </source>
</evidence>
<dbReference type="EMBL" id="JBGFTU010000027">
    <property type="protein sequence ID" value="MEZ0166748.1"/>
    <property type="molecule type" value="Genomic_DNA"/>
</dbReference>
<dbReference type="Pfam" id="PF02465">
    <property type="entry name" value="FliD_N"/>
    <property type="match status" value="1"/>
</dbReference>
<name>A0ABV4H597_9ACTN</name>
<dbReference type="Pfam" id="PF07195">
    <property type="entry name" value="FliD_C"/>
    <property type="match status" value="1"/>
</dbReference>
<keyword evidence="9" id="KW-1185">Reference proteome</keyword>
<proteinExistence type="inferred from homology"/>
<evidence type="ECO:0000256" key="1">
    <source>
        <dbReference type="ARBA" id="ARBA00009764"/>
    </source>
</evidence>
<comment type="function">
    <text evidence="5">Required for morphogenesis and for the elongation of the flagellar filament by facilitating polymerization of the flagellin monomers at the tip of growing filament. Forms a capping structure, which prevents flagellin subunits (transported through the central channel of the flagellum) from leaking out without polymerization at the distal end.</text>
</comment>
<dbReference type="InterPro" id="IPR010809">
    <property type="entry name" value="FliD_C"/>
</dbReference>
<dbReference type="Proteomes" id="UP001565927">
    <property type="component" value="Unassembled WGS sequence"/>
</dbReference>
<evidence type="ECO:0000313" key="8">
    <source>
        <dbReference type="EMBL" id="MEZ0166748.1"/>
    </source>
</evidence>
<dbReference type="InterPro" id="IPR040026">
    <property type="entry name" value="FliD"/>
</dbReference>
<dbReference type="InterPro" id="IPR003481">
    <property type="entry name" value="FliD_N"/>
</dbReference>